<organism evidence="2 3">
    <name type="scientific">Limnofasciculus baicalensis BBK-W-15</name>
    <dbReference type="NCBI Taxonomy" id="2699891"/>
    <lineage>
        <taxon>Bacteria</taxon>
        <taxon>Bacillati</taxon>
        <taxon>Cyanobacteriota</taxon>
        <taxon>Cyanophyceae</taxon>
        <taxon>Coleofasciculales</taxon>
        <taxon>Coleofasciculaceae</taxon>
        <taxon>Limnofasciculus</taxon>
        <taxon>Limnofasciculus baicalensis</taxon>
    </lineage>
</organism>
<keyword evidence="1" id="KW-0472">Membrane</keyword>
<reference evidence="2" key="1">
    <citation type="submission" date="2022-06" db="EMBL/GenBank/DDBJ databases">
        <title>New cyanobacteria of genus Symplocastrum in benthos of Lake Baikal.</title>
        <authorList>
            <person name="Sorokovikova E."/>
            <person name="Tikhonova I."/>
            <person name="Krasnopeev A."/>
            <person name="Evseev P."/>
            <person name="Gladkikh A."/>
            <person name="Belykh O."/>
        </authorList>
    </citation>
    <scope>NUCLEOTIDE SEQUENCE</scope>
    <source>
        <strain evidence="2">BBK-W-15</strain>
    </source>
</reference>
<keyword evidence="1" id="KW-1133">Transmembrane helix</keyword>
<feature type="transmembrane region" description="Helical" evidence="1">
    <location>
        <begin position="165"/>
        <end position="185"/>
    </location>
</feature>
<keyword evidence="1" id="KW-0812">Transmembrane</keyword>
<comment type="caution">
    <text evidence="2">The sequence shown here is derived from an EMBL/GenBank/DDBJ whole genome shotgun (WGS) entry which is preliminary data.</text>
</comment>
<proteinExistence type="predicted"/>
<evidence type="ECO:0000313" key="2">
    <source>
        <dbReference type="EMBL" id="MCP2727483.1"/>
    </source>
</evidence>
<evidence type="ECO:0000256" key="1">
    <source>
        <dbReference type="SAM" id="Phobius"/>
    </source>
</evidence>
<keyword evidence="3" id="KW-1185">Reference proteome</keyword>
<feature type="transmembrane region" description="Helical" evidence="1">
    <location>
        <begin position="20"/>
        <end position="43"/>
    </location>
</feature>
<name>A0AAE3KMB2_9CYAN</name>
<dbReference type="AlphaFoldDB" id="A0AAE3KMB2"/>
<dbReference type="EMBL" id="JAMZMM010000016">
    <property type="protein sequence ID" value="MCP2727483.1"/>
    <property type="molecule type" value="Genomic_DNA"/>
</dbReference>
<dbReference type="Proteomes" id="UP001204953">
    <property type="component" value="Unassembled WGS sequence"/>
</dbReference>
<dbReference type="RefSeq" id="WP_254010299.1">
    <property type="nucleotide sequence ID" value="NZ_JAMZMM010000016.1"/>
</dbReference>
<sequence length="197" mass="22730">MNTPSHAILNLTLLSQSQSIPLALPIAFGAVLPDAPIFVLYFWAKLVRRQPEGQIWSETYGLPFWQNLVAAFHSIPLALMGIAMAHYWGWHSGEIIFLSMIFHSLLDLPVHNHDAHRHFFPFTNYRFISPLSYWDRQHYGEIVSFVEKLLVLGATIYIFPAIDSWLGKGLLIAVNLFYWLIFLYFRVLRSRLAGNVE</sequence>
<protein>
    <recommendedName>
        <fullName evidence="4">Metal-dependent hydrolase</fullName>
    </recommendedName>
</protein>
<feature type="transmembrane region" description="Helical" evidence="1">
    <location>
        <begin position="64"/>
        <end position="84"/>
    </location>
</feature>
<accession>A0AAE3KMB2</accession>
<evidence type="ECO:0008006" key="4">
    <source>
        <dbReference type="Google" id="ProtNLM"/>
    </source>
</evidence>
<gene>
    <name evidence="2" type="ORF">NJ959_03215</name>
</gene>
<evidence type="ECO:0000313" key="3">
    <source>
        <dbReference type="Proteomes" id="UP001204953"/>
    </source>
</evidence>